<sequence>MKFKVAAAVLAASMLSVVANASPIPVGSANQHIYNFDVTGAVAGQNNIQYRLAFNNQPTQDVTFSLYGGLNGTETMFDFAFPSQFYYEGYTPDMLGKWIVELSPANLIYAPMMDGIFSIGLWQAAASSNDLFSISARGVNFNAGSFGTYQDGELMAQVPEPAVPALLGLGVLALGLGRRRRKAA</sequence>
<feature type="signal peptide" evidence="1">
    <location>
        <begin position="1"/>
        <end position="21"/>
    </location>
</feature>
<keyword evidence="1" id="KW-0732">Signal</keyword>
<dbReference type="NCBIfam" id="TIGR02595">
    <property type="entry name" value="PEP_CTERM"/>
    <property type="match status" value="1"/>
</dbReference>
<dbReference type="EMBL" id="JBHRXV010000001">
    <property type="protein sequence ID" value="MFC3711165.1"/>
    <property type="molecule type" value="Genomic_DNA"/>
</dbReference>
<comment type="caution">
    <text evidence="3">The sequence shown here is derived from an EMBL/GenBank/DDBJ whole genome shotgun (WGS) entry which is preliminary data.</text>
</comment>
<dbReference type="InterPro" id="IPR013424">
    <property type="entry name" value="Ice-binding_C"/>
</dbReference>
<organism evidence="3 4">
    <name type="scientific">Sphingoaurantiacus capsulatus</name>
    <dbReference type="NCBI Taxonomy" id="1771310"/>
    <lineage>
        <taxon>Bacteria</taxon>
        <taxon>Pseudomonadati</taxon>
        <taxon>Pseudomonadota</taxon>
        <taxon>Alphaproteobacteria</taxon>
        <taxon>Sphingomonadales</taxon>
        <taxon>Sphingosinicellaceae</taxon>
        <taxon>Sphingoaurantiacus</taxon>
    </lineage>
</organism>
<feature type="chain" id="PRO_5047420716" evidence="1">
    <location>
        <begin position="22"/>
        <end position="184"/>
    </location>
</feature>
<dbReference type="Proteomes" id="UP001595615">
    <property type="component" value="Unassembled WGS sequence"/>
</dbReference>
<evidence type="ECO:0000259" key="2">
    <source>
        <dbReference type="Pfam" id="PF07589"/>
    </source>
</evidence>
<evidence type="ECO:0000256" key="1">
    <source>
        <dbReference type="SAM" id="SignalP"/>
    </source>
</evidence>
<accession>A0ABV7X4U3</accession>
<protein>
    <submittedName>
        <fullName evidence="3">PEP-CTERM sorting domain-containing protein</fullName>
    </submittedName>
</protein>
<reference evidence="4" key="1">
    <citation type="journal article" date="2019" name="Int. J. Syst. Evol. Microbiol.">
        <title>The Global Catalogue of Microorganisms (GCM) 10K type strain sequencing project: providing services to taxonomists for standard genome sequencing and annotation.</title>
        <authorList>
            <consortium name="The Broad Institute Genomics Platform"/>
            <consortium name="The Broad Institute Genome Sequencing Center for Infectious Disease"/>
            <person name="Wu L."/>
            <person name="Ma J."/>
        </authorList>
    </citation>
    <scope>NUCLEOTIDE SEQUENCE [LARGE SCALE GENOMIC DNA]</scope>
    <source>
        <strain evidence="4">KCTC 42644</strain>
    </source>
</reference>
<proteinExistence type="predicted"/>
<evidence type="ECO:0000313" key="4">
    <source>
        <dbReference type="Proteomes" id="UP001595615"/>
    </source>
</evidence>
<name>A0ABV7X4U3_9SPHN</name>
<dbReference type="Pfam" id="PF07589">
    <property type="entry name" value="PEP-CTERM"/>
    <property type="match status" value="1"/>
</dbReference>
<feature type="domain" description="Ice-binding protein C-terminal" evidence="2">
    <location>
        <begin position="157"/>
        <end position="181"/>
    </location>
</feature>
<gene>
    <name evidence="3" type="ORF">ACFOMD_01190</name>
</gene>
<dbReference type="RefSeq" id="WP_380855545.1">
    <property type="nucleotide sequence ID" value="NZ_JBHRXV010000001.1"/>
</dbReference>
<evidence type="ECO:0000313" key="3">
    <source>
        <dbReference type="EMBL" id="MFC3711165.1"/>
    </source>
</evidence>
<keyword evidence="4" id="KW-1185">Reference proteome</keyword>